<dbReference type="RefSeq" id="WP_104507472.1">
    <property type="nucleotide sequence ID" value="NZ_JACIGC010000015.1"/>
</dbReference>
<feature type="region of interest" description="Disordered" evidence="1">
    <location>
        <begin position="105"/>
        <end position="154"/>
    </location>
</feature>
<organism evidence="2 3">
    <name type="scientific">Rhodoblastus sphagnicola</name>
    <dbReference type="NCBI Taxonomy" id="333368"/>
    <lineage>
        <taxon>Bacteria</taxon>
        <taxon>Pseudomonadati</taxon>
        <taxon>Pseudomonadota</taxon>
        <taxon>Alphaproteobacteria</taxon>
        <taxon>Hyphomicrobiales</taxon>
        <taxon>Rhodoblastaceae</taxon>
        <taxon>Rhodoblastus</taxon>
    </lineage>
</organism>
<dbReference type="InterPro" id="IPR016193">
    <property type="entry name" value="Cytidine_deaminase-like"/>
</dbReference>
<dbReference type="AlphaFoldDB" id="A0A2S6NAI5"/>
<accession>A0A2S6NAI5</accession>
<dbReference type="GO" id="GO:0006164">
    <property type="term" value="P:purine nucleotide biosynthetic process"/>
    <property type="evidence" value="ECO:0007669"/>
    <property type="project" value="InterPro"/>
</dbReference>
<dbReference type="Pfam" id="PF01808">
    <property type="entry name" value="AICARFT_IMPCHas"/>
    <property type="match status" value="1"/>
</dbReference>
<evidence type="ECO:0000256" key="1">
    <source>
        <dbReference type="SAM" id="MobiDB-lite"/>
    </source>
</evidence>
<dbReference type="InterPro" id="IPR002695">
    <property type="entry name" value="PurH-like"/>
</dbReference>
<evidence type="ECO:0000313" key="2">
    <source>
        <dbReference type="EMBL" id="PPQ31604.1"/>
    </source>
</evidence>
<dbReference type="SUPFAM" id="SSF53927">
    <property type="entry name" value="Cytidine deaminase-like"/>
    <property type="match status" value="1"/>
</dbReference>
<gene>
    <name evidence="2" type="ORF">CCR94_08630</name>
</gene>
<dbReference type="EMBL" id="NHSJ01000055">
    <property type="protein sequence ID" value="PPQ31604.1"/>
    <property type="molecule type" value="Genomic_DNA"/>
</dbReference>
<feature type="compositionally biased region" description="Low complexity" evidence="1">
    <location>
        <begin position="133"/>
        <end position="145"/>
    </location>
</feature>
<protein>
    <recommendedName>
        <fullName evidence="4">Tetrahydrofolate dehydrogenase/cyclohydrolase NAD(P)-binding domain-containing protein</fullName>
    </recommendedName>
</protein>
<dbReference type="PROSITE" id="PS00767">
    <property type="entry name" value="THF_DHG_CYH_2"/>
    <property type="match status" value="1"/>
</dbReference>
<dbReference type="Gene3D" id="3.40.140.20">
    <property type="match status" value="1"/>
</dbReference>
<evidence type="ECO:0008006" key="4">
    <source>
        <dbReference type="Google" id="ProtNLM"/>
    </source>
</evidence>
<keyword evidence="3" id="KW-1185">Reference proteome</keyword>
<dbReference type="Proteomes" id="UP000239089">
    <property type="component" value="Unassembled WGS sequence"/>
</dbReference>
<evidence type="ECO:0000313" key="3">
    <source>
        <dbReference type="Proteomes" id="UP000239089"/>
    </source>
</evidence>
<dbReference type="InterPro" id="IPR020867">
    <property type="entry name" value="THF_DH/CycHdrlase_CS"/>
</dbReference>
<proteinExistence type="predicted"/>
<dbReference type="GO" id="GO:0004643">
    <property type="term" value="F:phosphoribosylaminoimidazolecarboxamide formyltransferase activity"/>
    <property type="evidence" value="ECO:0007669"/>
    <property type="project" value="InterPro"/>
</dbReference>
<sequence>MQAEPRRVLKTVAGGLLVRNADNSVIHETDLRIVAKAQSSAAQVRDMLFAFKVVKHLISNARFIRGDWIMDRAVVIDAGSHPGGVGPMTVAPLMAQAVMAAKTMKRDPARQNKHRRSQCGKQSPCFCSPPSPFCSRCSASSAASPKNFRRTSGT</sequence>
<dbReference type="GO" id="GO:0003937">
    <property type="term" value="F:IMP cyclohydrolase activity"/>
    <property type="evidence" value="ECO:0007669"/>
    <property type="project" value="InterPro"/>
</dbReference>
<reference evidence="2 3" key="1">
    <citation type="journal article" date="2018" name="Arch. Microbiol.">
        <title>New insights into the metabolic potential of the phototrophic purple bacterium Rhodopila globiformis DSM 161(T) from its draft genome sequence and evidence for a vanadium-dependent nitrogenase.</title>
        <authorList>
            <person name="Imhoff J.F."/>
            <person name="Rahn T."/>
            <person name="Kunzel S."/>
            <person name="Neulinger S.C."/>
        </authorList>
    </citation>
    <scope>NUCLEOTIDE SEQUENCE [LARGE SCALE GENOMIC DNA]</scope>
    <source>
        <strain evidence="2 3">DSM 16996</strain>
    </source>
</reference>
<dbReference type="InterPro" id="IPR024051">
    <property type="entry name" value="AICAR_Tfase_dup_dom_sf"/>
</dbReference>
<comment type="caution">
    <text evidence="2">The sequence shown here is derived from an EMBL/GenBank/DDBJ whole genome shotgun (WGS) entry which is preliminary data.</text>
</comment>
<name>A0A2S6NAI5_9HYPH</name>